<dbReference type="PANTHER" id="PTHR33930:SF2">
    <property type="entry name" value="BLR3452 PROTEIN"/>
    <property type="match status" value="1"/>
</dbReference>
<evidence type="ECO:0000259" key="1">
    <source>
        <dbReference type="Pfam" id="PF02627"/>
    </source>
</evidence>
<dbReference type="Gene3D" id="1.20.1290.10">
    <property type="entry name" value="AhpD-like"/>
    <property type="match status" value="1"/>
</dbReference>
<protein>
    <submittedName>
        <fullName evidence="2">Carboxymuconolactone decarboxylase family protein</fullName>
    </submittedName>
</protein>
<reference evidence="2 3" key="1">
    <citation type="submission" date="2024-08" db="EMBL/GenBank/DDBJ databases">
        <title>Whole-genome sequencing of halo(alkali)philic microorganisms from hypersaline lakes.</title>
        <authorList>
            <person name="Sorokin D.Y."/>
            <person name="Merkel A.Y."/>
            <person name="Messina E."/>
            <person name="Yakimov M."/>
        </authorList>
    </citation>
    <scope>NUCLEOTIDE SEQUENCE [LARGE SCALE GENOMIC DNA]</scope>
    <source>
        <strain evidence="2 3">AB-hyl4</strain>
    </source>
</reference>
<keyword evidence="3" id="KW-1185">Reference proteome</keyword>
<name>A0ABV4U1G2_9BACT</name>
<dbReference type="PANTHER" id="PTHR33930">
    <property type="entry name" value="ALKYL HYDROPEROXIDE REDUCTASE AHPD"/>
    <property type="match status" value="1"/>
</dbReference>
<sequence length="136" mass="14909">MSEMNRDALPDAAGELPGKLPKTFKEFVRKFPELGEAHQRVGQAVERLGPMDAKACSLVKIGISLGAGLESALRSHVRRAMQAGATEQEVEQAILLGMNTVGFPRTVAAWSWAQVQFERDRSERTDREASDDAGDR</sequence>
<dbReference type="Pfam" id="PF02627">
    <property type="entry name" value="CMD"/>
    <property type="match status" value="1"/>
</dbReference>
<organism evidence="2 3">
    <name type="scientific">Natronomicrosphaera hydrolytica</name>
    <dbReference type="NCBI Taxonomy" id="3242702"/>
    <lineage>
        <taxon>Bacteria</taxon>
        <taxon>Pseudomonadati</taxon>
        <taxon>Planctomycetota</taxon>
        <taxon>Phycisphaerae</taxon>
        <taxon>Phycisphaerales</taxon>
        <taxon>Phycisphaeraceae</taxon>
        <taxon>Natronomicrosphaera</taxon>
    </lineage>
</organism>
<feature type="domain" description="Carboxymuconolactone decarboxylase-like" evidence="1">
    <location>
        <begin position="32"/>
        <end position="114"/>
    </location>
</feature>
<dbReference type="RefSeq" id="WP_425343934.1">
    <property type="nucleotide sequence ID" value="NZ_JBGUBD010000001.1"/>
</dbReference>
<dbReference type="EMBL" id="JBGUBD010000001">
    <property type="protein sequence ID" value="MFA9477010.1"/>
    <property type="molecule type" value="Genomic_DNA"/>
</dbReference>
<dbReference type="InterPro" id="IPR029032">
    <property type="entry name" value="AhpD-like"/>
</dbReference>
<dbReference type="SUPFAM" id="SSF69118">
    <property type="entry name" value="AhpD-like"/>
    <property type="match status" value="1"/>
</dbReference>
<evidence type="ECO:0000313" key="2">
    <source>
        <dbReference type="EMBL" id="MFA9477010.1"/>
    </source>
</evidence>
<evidence type="ECO:0000313" key="3">
    <source>
        <dbReference type="Proteomes" id="UP001575105"/>
    </source>
</evidence>
<comment type="caution">
    <text evidence="2">The sequence shown here is derived from an EMBL/GenBank/DDBJ whole genome shotgun (WGS) entry which is preliminary data.</text>
</comment>
<gene>
    <name evidence="2" type="ORF">ACERK3_01760</name>
</gene>
<dbReference type="InterPro" id="IPR003779">
    <property type="entry name" value="CMD-like"/>
</dbReference>
<accession>A0ABV4U1G2</accession>
<proteinExistence type="predicted"/>
<dbReference type="Proteomes" id="UP001575105">
    <property type="component" value="Unassembled WGS sequence"/>
</dbReference>